<keyword evidence="2" id="KW-0805">Transcription regulation</keyword>
<dbReference type="SUPFAM" id="SSF88946">
    <property type="entry name" value="Sigma2 domain of RNA polymerase sigma factors"/>
    <property type="match status" value="1"/>
</dbReference>
<dbReference type="PANTHER" id="PTHR43133:SF51">
    <property type="entry name" value="RNA POLYMERASE SIGMA FACTOR"/>
    <property type="match status" value="1"/>
</dbReference>
<protein>
    <submittedName>
        <fullName evidence="7">RNA polymerase sigma factor</fullName>
    </submittedName>
</protein>
<dbReference type="InterPro" id="IPR007627">
    <property type="entry name" value="RNA_pol_sigma70_r2"/>
</dbReference>
<evidence type="ECO:0000313" key="7">
    <source>
        <dbReference type="EMBL" id="GLC30839.1"/>
    </source>
</evidence>
<dbReference type="InterPro" id="IPR013324">
    <property type="entry name" value="RNA_pol_sigma_r3/r4-like"/>
</dbReference>
<evidence type="ECO:0000259" key="5">
    <source>
        <dbReference type="Pfam" id="PF04542"/>
    </source>
</evidence>
<evidence type="ECO:0000313" key="8">
    <source>
        <dbReference type="Proteomes" id="UP001208567"/>
    </source>
</evidence>
<dbReference type="Gene3D" id="1.10.1740.10">
    <property type="match status" value="1"/>
</dbReference>
<dbReference type="CDD" id="cd06171">
    <property type="entry name" value="Sigma70_r4"/>
    <property type="match status" value="1"/>
</dbReference>
<organism evidence="7 8">
    <name type="scientific">Clostridium omnivorum</name>
    <dbReference type="NCBI Taxonomy" id="1604902"/>
    <lineage>
        <taxon>Bacteria</taxon>
        <taxon>Bacillati</taxon>
        <taxon>Bacillota</taxon>
        <taxon>Clostridia</taxon>
        <taxon>Eubacteriales</taxon>
        <taxon>Clostridiaceae</taxon>
        <taxon>Clostridium</taxon>
    </lineage>
</organism>
<keyword evidence="3" id="KW-0731">Sigma factor</keyword>
<keyword evidence="4" id="KW-0804">Transcription</keyword>
<dbReference type="InterPro" id="IPR013249">
    <property type="entry name" value="RNA_pol_sigma70_r4_t2"/>
</dbReference>
<dbReference type="EMBL" id="BRXR01000001">
    <property type="protein sequence ID" value="GLC30839.1"/>
    <property type="molecule type" value="Genomic_DNA"/>
</dbReference>
<proteinExistence type="inferred from homology"/>
<dbReference type="PANTHER" id="PTHR43133">
    <property type="entry name" value="RNA POLYMERASE ECF-TYPE SIGMA FACTO"/>
    <property type="match status" value="1"/>
</dbReference>
<evidence type="ECO:0000256" key="2">
    <source>
        <dbReference type="ARBA" id="ARBA00023015"/>
    </source>
</evidence>
<dbReference type="InterPro" id="IPR014284">
    <property type="entry name" value="RNA_pol_sigma-70_dom"/>
</dbReference>
<dbReference type="SUPFAM" id="SSF88659">
    <property type="entry name" value="Sigma3 and sigma4 domains of RNA polymerase sigma factors"/>
    <property type="match status" value="1"/>
</dbReference>
<evidence type="ECO:0000259" key="6">
    <source>
        <dbReference type="Pfam" id="PF08281"/>
    </source>
</evidence>
<dbReference type="Proteomes" id="UP001208567">
    <property type="component" value="Unassembled WGS sequence"/>
</dbReference>
<dbReference type="InterPro" id="IPR039425">
    <property type="entry name" value="RNA_pol_sigma-70-like"/>
</dbReference>
<evidence type="ECO:0000256" key="3">
    <source>
        <dbReference type="ARBA" id="ARBA00023082"/>
    </source>
</evidence>
<dbReference type="NCBIfam" id="TIGR02937">
    <property type="entry name" value="sigma70-ECF"/>
    <property type="match status" value="1"/>
</dbReference>
<evidence type="ECO:0000256" key="1">
    <source>
        <dbReference type="ARBA" id="ARBA00010641"/>
    </source>
</evidence>
<comment type="caution">
    <text evidence="7">The sequence shown here is derived from an EMBL/GenBank/DDBJ whole genome shotgun (WGS) entry which is preliminary data.</text>
</comment>
<evidence type="ECO:0000256" key="4">
    <source>
        <dbReference type="ARBA" id="ARBA00023163"/>
    </source>
</evidence>
<sequence length="198" mass="23202">MIEIDYITKAQRGDKQAFKFIFTSYRQKVYRTAFLVLKDYQYAEDVVQETFMQVYLKLDKLSNPVAFDKWLYRITMNLCIEVIRKHKKISLEASKEDLDVDRENLVIDMNAPESKLIEKEQQKSILKCISELPVKHRAVLILYYYNDFDVKEIAEILGSMEGTVKSRLFYGRRLLKEALKAEGLDMPENTDGGVMYGN</sequence>
<dbReference type="Gene3D" id="1.10.10.10">
    <property type="entry name" value="Winged helix-like DNA-binding domain superfamily/Winged helix DNA-binding domain"/>
    <property type="match status" value="1"/>
</dbReference>
<gene>
    <name evidence="7" type="ORF">bsdE14_22490</name>
</gene>
<dbReference type="Pfam" id="PF04542">
    <property type="entry name" value="Sigma70_r2"/>
    <property type="match status" value="1"/>
</dbReference>
<feature type="domain" description="RNA polymerase sigma factor 70 region 4 type 2" evidence="6">
    <location>
        <begin position="124"/>
        <end position="175"/>
    </location>
</feature>
<dbReference type="InterPro" id="IPR013325">
    <property type="entry name" value="RNA_pol_sigma_r2"/>
</dbReference>
<dbReference type="InterPro" id="IPR036388">
    <property type="entry name" value="WH-like_DNA-bd_sf"/>
</dbReference>
<dbReference type="RefSeq" id="WP_264850118.1">
    <property type="nucleotide sequence ID" value="NZ_BRXR01000001.1"/>
</dbReference>
<dbReference type="Pfam" id="PF08281">
    <property type="entry name" value="Sigma70_r4_2"/>
    <property type="match status" value="1"/>
</dbReference>
<keyword evidence="8" id="KW-1185">Reference proteome</keyword>
<accession>A0ABQ5N6I1</accession>
<feature type="domain" description="RNA polymerase sigma-70 region 2" evidence="5">
    <location>
        <begin position="22"/>
        <end position="88"/>
    </location>
</feature>
<name>A0ABQ5N6I1_9CLOT</name>
<comment type="similarity">
    <text evidence="1">Belongs to the sigma-70 factor family. ECF subfamily.</text>
</comment>
<reference evidence="7 8" key="1">
    <citation type="journal article" date="2024" name="Int. J. Syst. Evol. Microbiol.">
        <title>Clostridium omnivorum sp. nov., isolated from anoxic soil under the treatment of reductive soil disinfestation.</title>
        <authorList>
            <person name="Ueki A."/>
            <person name="Tonouchi A."/>
            <person name="Kaku N."/>
            <person name="Honma S."/>
            <person name="Ueki K."/>
        </authorList>
    </citation>
    <scope>NUCLEOTIDE SEQUENCE [LARGE SCALE GENOMIC DNA]</scope>
    <source>
        <strain evidence="7 8">E14</strain>
    </source>
</reference>